<dbReference type="GO" id="GO:0005506">
    <property type="term" value="F:iron ion binding"/>
    <property type="evidence" value="ECO:0007669"/>
    <property type="project" value="InterPro"/>
</dbReference>
<keyword evidence="4 8" id="KW-0479">Metal-binding</keyword>
<dbReference type="InterPro" id="IPR036396">
    <property type="entry name" value="Cyt_P450_sf"/>
</dbReference>
<reference evidence="10" key="1">
    <citation type="submission" date="2023-11" db="EMBL/GenBank/DDBJ databases">
        <authorList>
            <person name="Alioto T."/>
            <person name="Alioto T."/>
            <person name="Gomez Garrido J."/>
        </authorList>
    </citation>
    <scope>NUCLEOTIDE SEQUENCE</scope>
</reference>
<evidence type="ECO:0000256" key="6">
    <source>
        <dbReference type="ARBA" id="ARBA00023004"/>
    </source>
</evidence>
<dbReference type="GO" id="GO:0020037">
    <property type="term" value="F:heme binding"/>
    <property type="evidence" value="ECO:0007669"/>
    <property type="project" value="InterPro"/>
</dbReference>
<evidence type="ECO:0000256" key="3">
    <source>
        <dbReference type="ARBA" id="ARBA00022617"/>
    </source>
</evidence>
<sequence length="462" mass="53167">MPWHTILVAISHEPVPLSIQLVFLTLLPYLIWRILLSSQDHRPIPHYPIPTLPGLKPRQAFERHGIALLQKGFAEFPNQPFQVFSSTGPRIVLPNRFATEVSQHPHLSFTKSIKVEFFPQYPGFEGPRATFEENHARLIQDVVRVRLTQSLGLIAGDLVDEASYACHLEFGESEVWRPVRLRNDTAEFIARLSSRVFLRPEICRDERWIELAKSYTENVFAAAHELRALPSVLRPVLVWFLPHCRRIRKQVRAARRLIASKSESRKLEAERAQSSGAQRPRTTNAIAWMVELSKGEPFDVVASQLALIVGAVFTASEALAHALLHLCQNPDIIEPLREEASLVLQERGWTKAALHRLRLMDSFLKESQRLHRERWGLQRYAEEDIQLSDETEIPKGCRIMIEARHFDAELFLEPEKFDAYRFLRKREDSGQESNWQFISTCQGYLGFGLGRHECPGYIKPEP</sequence>
<dbReference type="AlphaFoldDB" id="A0AAI8Z3P9"/>
<dbReference type="PROSITE" id="PS00086">
    <property type="entry name" value="CYTOCHROME_P450"/>
    <property type="match status" value="1"/>
</dbReference>
<dbReference type="EMBL" id="CAVMBE010000055">
    <property type="protein sequence ID" value="CAK4031906.1"/>
    <property type="molecule type" value="Genomic_DNA"/>
</dbReference>
<keyword evidence="6 8" id="KW-0408">Iron</keyword>
<evidence type="ECO:0000256" key="9">
    <source>
        <dbReference type="RuleBase" id="RU000461"/>
    </source>
</evidence>
<dbReference type="SUPFAM" id="SSF48264">
    <property type="entry name" value="Cytochrome P450"/>
    <property type="match status" value="1"/>
</dbReference>
<comment type="caution">
    <text evidence="10">The sequence shown here is derived from an EMBL/GenBank/DDBJ whole genome shotgun (WGS) entry which is preliminary data.</text>
</comment>
<dbReference type="Pfam" id="PF00067">
    <property type="entry name" value="p450"/>
    <property type="match status" value="1"/>
</dbReference>
<evidence type="ECO:0000256" key="7">
    <source>
        <dbReference type="ARBA" id="ARBA00023033"/>
    </source>
</evidence>
<dbReference type="PRINTS" id="PR00465">
    <property type="entry name" value="EP450IV"/>
</dbReference>
<evidence type="ECO:0000256" key="2">
    <source>
        <dbReference type="ARBA" id="ARBA00010617"/>
    </source>
</evidence>
<evidence type="ECO:0000256" key="8">
    <source>
        <dbReference type="PIRSR" id="PIRSR602403-1"/>
    </source>
</evidence>
<keyword evidence="7 9" id="KW-0503">Monooxygenase</keyword>
<evidence type="ECO:0000313" key="10">
    <source>
        <dbReference type="EMBL" id="CAK4031906.1"/>
    </source>
</evidence>
<proteinExistence type="inferred from homology"/>
<keyword evidence="11" id="KW-1185">Reference proteome</keyword>
<comment type="cofactor">
    <cofactor evidence="1 8">
        <name>heme</name>
        <dbReference type="ChEBI" id="CHEBI:30413"/>
    </cofactor>
</comment>
<keyword evidence="3 8" id="KW-0349">Heme</keyword>
<dbReference type="InterPro" id="IPR001128">
    <property type="entry name" value="Cyt_P450"/>
</dbReference>
<keyword evidence="5 9" id="KW-0560">Oxidoreductase</keyword>
<evidence type="ECO:0000256" key="1">
    <source>
        <dbReference type="ARBA" id="ARBA00001971"/>
    </source>
</evidence>
<dbReference type="CDD" id="cd11041">
    <property type="entry name" value="CYP503A1-like"/>
    <property type="match status" value="1"/>
</dbReference>
<gene>
    <name evidence="10" type="ORF">LECACI_7A007064</name>
</gene>
<dbReference type="InterPro" id="IPR002403">
    <property type="entry name" value="Cyt_P450_E_grp-IV"/>
</dbReference>
<evidence type="ECO:0000256" key="5">
    <source>
        <dbReference type="ARBA" id="ARBA00023002"/>
    </source>
</evidence>
<name>A0AAI8Z3P9_9PEZI</name>
<evidence type="ECO:0000256" key="4">
    <source>
        <dbReference type="ARBA" id="ARBA00022723"/>
    </source>
</evidence>
<dbReference type="PANTHER" id="PTHR46206:SF2">
    <property type="entry name" value="CYTOCHROME P450 MONOOXYGENASE AUSG-RELATED"/>
    <property type="match status" value="1"/>
</dbReference>
<dbReference type="GO" id="GO:0016705">
    <property type="term" value="F:oxidoreductase activity, acting on paired donors, with incorporation or reduction of molecular oxygen"/>
    <property type="evidence" value="ECO:0007669"/>
    <property type="project" value="InterPro"/>
</dbReference>
<feature type="binding site" description="axial binding residue" evidence="8">
    <location>
        <position position="454"/>
    </location>
    <ligand>
        <name>heme</name>
        <dbReference type="ChEBI" id="CHEBI:30413"/>
    </ligand>
    <ligandPart>
        <name>Fe</name>
        <dbReference type="ChEBI" id="CHEBI:18248"/>
    </ligandPart>
</feature>
<organism evidence="10 11">
    <name type="scientific">Lecanosticta acicola</name>
    <dbReference type="NCBI Taxonomy" id="111012"/>
    <lineage>
        <taxon>Eukaryota</taxon>
        <taxon>Fungi</taxon>
        <taxon>Dikarya</taxon>
        <taxon>Ascomycota</taxon>
        <taxon>Pezizomycotina</taxon>
        <taxon>Dothideomycetes</taxon>
        <taxon>Dothideomycetidae</taxon>
        <taxon>Mycosphaerellales</taxon>
        <taxon>Mycosphaerellaceae</taxon>
        <taxon>Lecanosticta</taxon>
    </lineage>
</organism>
<accession>A0AAI8Z3P9</accession>
<dbReference type="Proteomes" id="UP001296104">
    <property type="component" value="Unassembled WGS sequence"/>
</dbReference>
<dbReference type="GO" id="GO:0004497">
    <property type="term" value="F:monooxygenase activity"/>
    <property type="evidence" value="ECO:0007669"/>
    <property type="project" value="UniProtKB-KW"/>
</dbReference>
<dbReference type="PANTHER" id="PTHR46206">
    <property type="entry name" value="CYTOCHROME P450"/>
    <property type="match status" value="1"/>
</dbReference>
<evidence type="ECO:0000313" key="11">
    <source>
        <dbReference type="Proteomes" id="UP001296104"/>
    </source>
</evidence>
<dbReference type="Gene3D" id="1.10.630.10">
    <property type="entry name" value="Cytochrome P450"/>
    <property type="match status" value="1"/>
</dbReference>
<dbReference type="InterPro" id="IPR017972">
    <property type="entry name" value="Cyt_P450_CS"/>
</dbReference>
<protein>
    <submittedName>
        <fullName evidence="10">Cytochrome P450</fullName>
    </submittedName>
</protein>
<comment type="similarity">
    <text evidence="2 9">Belongs to the cytochrome P450 family.</text>
</comment>